<dbReference type="SUPFAM" id="SSF55785">
    <property type="entry name" value="PYP-like sensor domain (PAS domain)"/>
    <property type="match status" value="1"/>
</dbReference>
<dbReference type="PROSITE" id="PS50887">
    <property type="entry name" value="GGDEF"/>
    <property type="match status" value="1"/>
</dbReference>
<keyword evidence="2" id="KW-0472">Membrane</keyword>
<feature type="coiled-coil region" evidence="1">
    <location>
        <begin position="344"/>
        <end position="371"/>
    </location>
</feature>
<dbReference type="Pfam" id="PF00990">
    <property type="entry name" value="GGDEF"/>
    <property type="match status" value="1"/>
</dbReference>
<keyword evidence="2" id="KW-0812">Transmembrane</keyword>
<accession>A0A3A3Z1C3</accession>
<dbReference type="Gene3D" id="3.30.450.20">
    <property type="entry name" value="PAS domain"/>
    <property type="match status" value="1"/>
</dbReference>
<feature type="transmembrane region" description="Helical" evidence="2">
    <location>
        <begin position="101"/>
        <end position="123"/>
    </location>
</feature>
<dbReference type="GO" id="GO:0005886">
    <property type="term" value="C:plasma membrane"/>
    <property type="evidence" value="ECO:0007669"/>
    <property type="project" value="TreeGrafter"/>
</dbReference>
<dbReference type="RefSeq" id="WP_119948977.1">
    <property type="nucleotide sequence ID" value="NZ_QZEZ01000001.1"/>
</dbReference>
<dbReference type="InterPro" id="IPR050469">
    <property type="entry name" value="Diguanylate_Cyclase"/>
</dbReference>
<dbReference type="GO" id="GO:0043709">
    <property type="term" value="P:cell adhesion involved in single-species biofilm formation"/>
    <property type="evidence" value="ECO:0007669"/>
    <property type="project" value="TreeGrafter"/>
</dbReference>
<name>A0A3A3Z1C3_9ACTN</name>
<dbReference type="InterPro" id="IPR013656">
    <property type="entry name" value="PAS_4"/>
</dbReference>
<gene>
    <name evidence="4" type="ORF">D5H78_03685</name>
</gene>
<dbReference type="InterPro" id="IPR035965">
    <property type="entry name" value="PAS-like_dom_sf"/>
</dbReference>
<dbReference type="Gene3D" id="3.30.70.270">
    <property type="match status" value="1"/>
</dbReference>
<keyword evidence="2" id="KW-1133">Transmembrane helix</keyword>
<evidence type="ECO:0000256" key="1">
    <source>
        <dbReference type="SAM" id="Coils"/>
    </source>
</evidence>
<keyword evidence="5" id="KW-1185">Reference proteome</keyword>
<feature type="transmembrane region" description="Helical" evidence="2">
    <location>
        <begin position="178"/>
        <end position="196"/>
    </location>
</feature>
<comment type="caution">
    <text evidence="4">The sequence shown here is derived from an EMBL/GenBank/DDBJ whole genome shotgun (WGS) entry which is preliminary data.</text>
</comment>
<dbReference type="Pfam" id="PF08448">
    <property type="entry name" value="PAS_4"/>
    <property type="match status" value="1"/>
</dbReference>
<dbReference type="CDD" id="cd01949">
    <property type="entry name" value="GGDEF"/>
    <property type="match status" value="1"/>
</dbReference>
<evidence type="ECO:0000256" key="2">
    <source>
        <dbReference type="SAM" id="Phobius"/>
    </source>
</evidence>
<feature type="transmembrane region" description="Helical" evidence="2">
    <location>
        <begin position="143"/>
        <end position="166"/>
    </location>
</feature>
<dbReference type="Proteomes" id="UP000265614">
    <property type="component" value="Unassembled WGS sequence"/>
</dbReference>
<dbReference type="InterPro" id="IPR029787">
    <property type="entry name" value="Nucleotide_cyclase"/>
</dbReference>
<dbReference type="NCBIfam" id="TIGR00254">
    <property type="entry name" value="GGDEF"/>
    <property type="match status" value="1"/>
</dbReference>
<organism evidence="4 5">
    <name type="scientific">Vallicoccus soli</name>
    <dbReference type="NCBI Taxonomy" id="2339232"/>
    <lineage>
        <taxon>Bacteria</taxon>
        <taxon>Bacillati</taxon>
        <taxon>Actinomycetota</taxon>
        <taxon>Actinomycetes</taxon>
        <taxon>Motilibacterales</taxon>
        <taxon>Vallicoccaceae</taxon>
        <taxon>Vallicoccus</taxon>
    </lineage>
</organism>
<feature type="domain" description="GGDEF" evidence="3">
    <location>
        <begin position="395"/>
        <end position="528"/>
    </location>
</feature>
<evidence type="ECO:0000259" key="3">
    <source>
        <dbReference type="PROSITE" id="PS50887"/>
    </source>
</evidence>
<keyword evidence="1" id="KW-0175">Coiled coil</keyword>
<evidence type="ECO:0000313" key="4">
    <source>
        <dbReference type="EMBL" id="RJK98050.1"/>
    </source>
</evidence>
<dbReference type="FunFam" id="3.30.70.270:FF:000001">
    <property type="entry name" value="Diguanylate cyclase domain protein"/>
    <property type="match status" value="1"/>
</dbReference>
<feature type="transmembrane region" description="Helical" evidence="2">
    <location>
        <begin position="37"/>
        <end position="58"/>
    </location>
</feature>
<dbReference type="EMBL" id="QZEZ01000001">
    <property type="protein sequence ID" value="RJK98050.1"/>
    <property type="molecule type" value="Genomic_DNA"/>
</dbReference>
<dbReference type="InterPro" id="IPR000160">
    <property type="entry name" value="GGDEF_dom"/>
</dbReference>
<dbReference type="PANTHER" id="PTHR45138">
    <property type="entry name" value="REGULATORY COMPONENTS OF SENSORY TRANSDUCTION SYSTEM"/>
    <property type="match status" value="1"/>
</dbReference>
<proteinExistence type="predicted"/>
<dbReference type="GO" id="GO:1902201">
    <property type="term" value="P:negative regulation of bacterial-type flagellum-dependent cell motility"/>
    <property type="evidence" value="ECO:0007669"/>
    <property type="project" value="TreeGrafter"/>
</dbReference>
<evidence type="ECO:0000313" key="5">
    <source>
        <dbReference type="Proteomes" id="UP000265614"/>
    </source>
</evidence>
<sequence>MPQLPLFALYVVSALVSVAVAGLAWQRRRATPAAPALAATMASLAWWSACWSLAHLPLPLEVQSRATEVGFVGVVGTVASAFCMCRSVADRGWRPGRRTYALLAVEPALALSAVATNDLHRLFVRQWHEGDPAELHTWLGPLFLAHTAYSYSVLAVGLVLLARSWLQAPGVQRRQVSSLLVASVVPIVGNAASLVASHDGRSADHTPLFFTVTGVVAWWALTRQGLMQLVPVARGQVVETMSDAVLVVDAQGLVLDLNPAGRAMLRTLRPHGPVDVVGLPAAEVVSPAVMAPVAGRERRELLEPRPGLHLDLRISLLLDGRGAEAGRVVVTRDVSEEHARHAELAEAHRRLREQLEVIEGLRAELAEEVERDSLTGLHNRRHLERALDAALEGGGPVAVLVVDVDHFKAVNDTHGHPAGDAVLRGLAQDLVEGARAGDTVARWGGEEFVLVLPGAAAAQAVRRGERLRRQCARRVHVLGGTPVRVTASVGVAASPGAGATAAALLDAADRALYAAKAGGRDRVVDAAALVAA</sequence>
<dbReference type="OrthoDB" id="23692at2"/>
<feature type="transmembrane region" description="Helical" evidence="2">
    <location>
        <begin position="70"/>
        <end position="89"/>
    </location>
</feature>
<dbReference type="InterPro" id="IPR043128">
    <property type="entry name" value="Rev_trsase/Diguanyl_cyclase"/>
</dbReference>
<protein>
    <submittedName>
        <fullName evidence="4">Diguanylate cyclase</fullName>
    </submittedName>
</protein>
<dbReference type="AlphaFoldDB" id="A0A3A3Z1C3"/>
<dbReference type="SMART" id="SM00267">
    <property type="entry name" value="GGDEF"/>
    <property type="match status" value="1"/>
</dbReference>
<feature type="transmembrane region" description="Helical" evidence="2">
    <location>
        <begin position="6"/>
        <end position="25"/>
    </location>
</feature>
<dbReference type="GO" id="GO:0052621">
    <property type="term" value="F:diguanylate cyclase activity"/>
    <property type="evidence" value="ECO:0007669"/>
    <property type="project" value="TreeGrafter"/>
</dbReference>
<dbReference type="PANTHER" id="PTHR45138:SF9">
    <property type="entry name" value="DIGUANYLATE CYCLASE DGCM-RELATED"/>
    <property type="match status" value="1"/>
</dbReference>
<dbReference type="SUPFAM" id="SSF55073">
    <property type="entry name" value="Nucleotide cyclase"/>
    <property type="match status" value="1"/>
</dbReference>
<reference evidence="4 5" key="1">
    <citation type="submission" date="2018-09" db="EMBL/GenBank/DDBJ databases">
        <title>YIM 75000 draft genome.</title>
        <authorList>
            <person name="Tang S."/>
            <person name="Feng Y."/>
        </authorList>
    </citation>
    <scope>NUCLEOTIDE SEQUENCE [LARGE SCALE GENOMIC DNA]</scope>
    <source>
        <strain evidence="4 5">YIM 75000</strain>
    </source>
</reference>
<dbReference type="InterPro" id="IPR031621">
    <property type="entry name" value="HisKA_7TM"/>
</dbReference>
<dbReference type="Pfam" id="PF16927">
    <property type="entry name" value="HisKA_7TM"/>
    <property type="match status" value="1"/>
</dbReference>